<dbReference type="PANTHER" id="PTHR38436">
    <property type="entry name" value="POLYKETIDE CYCLASE SNOAL-LIKE DOMAIN"/>
    <property type="match status" value="1"/>
</dbReference>
<evidence type="ECO:0000313" key="2">
    <source>
        <dbReference type="Proteomes" id="UP001142400"/>
    </source>
</evidence>
<dbReference type="InterPro" id="IPR009959">
    <property type="entry name" value="Cyclase_SnoaL-like"/>
</dbReference>
<protein>
    <submittedName>
        <fullName evidence="1">Ester cyclase</fullName>
    </submittedName>
</protein>
<sequence length="141" mass="15421">MAHTDARRELIEKVWAQAWGQGDVDALDALLSPAYLRHGTDPHPQNRDAFKAAIVTTRAAFPDLTTAIDDIVVEGDGAAIRWHSSGTHVNSFLGVPPTKRRVEVSGATFARFERDQVVEEHVTWDPRALLSALGIISVGQD</sequence>
<proteinExistence type="predicted"/>
<organism evidence="1 2">
    <name type="scientific">Streptomyces malaysiensis subsp. samsunensis</name>
    <dbReference type="NCBI Taxonomy" id="459658"/>
    <lineage>
        <taxon>Bacteria</taxon>
        <taxon>Bacillati</taxon>
        <taxon>Actinomycetota</taxon>
        <taxon>Actinomycetes</taxon>
        <taxon>Kitasatosporales</taxon>
        <taxon>Streptomycetaceae</taxon>
        <taxon>Streptomyces</taxon>
        <taxon>Streptomyces violaceusniger group</taxon>
    </lineage>
</organism>
<dbReference type="Pfam" id="PF07366">
    <property type="entry name" value="SnoaL"/>
    <property type="match status" value="1"/>
</dbReference>
<dbReference type="Gene3D" id="3.10.450.50">
    <property type="match status" value="1"/>
</dbReference>
<accession>A0A9X2LS29</accession>
<comment type="caution">
    <text evidence="1">The sequence shown here is derived from an EMBL/GenBank/DDBJ whole genome shotgun (WGS) entry which is preliminary data.</text>
</comment>
<dbReference type="Proteomes" id="UP001142400">
    <property type="component" value="Unassembled WGS sequence"/>
</dbReference>
<dbReference type="InterPro" id="IPR032710">
    <property type="entry name" value="NTF2-like_dom_sf"/>
</dbReference>
<gene>
    <name evidence="1" type="ORF">NQU54_07370</name>
</gene>
<dbReference type="SUPFAM" id="SSF54427">
    <property type="entry name" value="NTF2-like"/>
    <property type="match status" value="1"/>
</dbReference>
<dbReference type="PANTHER" id="PTHR38436:SF1">
    <property type="entry name" value="ESTER CYCLASE"/>
    <property type="match status" value="1"/>
</dbReference>
<dbReference type="EMBL" id="JANIIC010000006">
    <property type="protein sequence ID" value="MCQ8828901.1"/>
    <property type="molecule type" value="Genomic_DNA"/>
</dbReference>
<dbReference type="RefSeq" id="WP_257630345.1">
    <property type="nucleotide sequence ID" value="NZ_JANIIC010000006.1"/>
</dbReference>
<keyword evidence="2" id="KW-1185">Reference proteome</keyword>
<name>A0A9X2LS29_STRMQ</name>
<dbReference type="GO" id="GO:0030638">
    <property type="term" value="P:polyketide metabolic process"/>
    <property type="evidence" value="ECO:0007669"/>
    <property type="project" value="InterPro"/>
</dbReference>
<reference evidence="1" key="1">
    <citation type="submission" date="2022-06" db="EMBL/GenBank/DDBJ databases">
        <title>WGS of actinobacteria.</title>
        <authorList>
            <person name="Thawai C."/>
        </authorList>
    </citation>
    <scope>NUCLEOTIDE SEQUENCE</scope>
    <source>
        <strain evidence="1">DSM 42010</strain>
    </source>
</reference>
<evidence type="ECO:0000313" key="1">
    <source>
        <dbReference type="EMBL" id="MCQ8828901.1"/>
    </source>
</evidence>
<dbReference type="AlphaFoldDB" id="A0A9X2LS29"/>